<organism evidence="2 3">
    <name type="scientific">Candidatus Clostridium eludens</name>
    <dbReference type="NCBI Taxonomy" id="3381663"/>
    <lineage>
        <taxon>Bacteria</taxon>
        <taxon>Bacillati</taxon>
        <taxon>Bacillota</taxon>
        <taxon>Clostridia</taxon>
        <taxon>Eubacteriales</taxon>
        <taxon>Clostridiaceae</taxon>
        <taxon>Clostridium</taxon>
    </lineage>
</organism>
<feature type="transmembrane region" description="Helical" evidence="1">
    <location>
        <begin position="205"/>
        <end position="224"/>
    </location>
</feature>
<proteinExistence type="predicted"/>
<evidence type="ECO:0000313" key="2">
    <source>
        <dbReference type="EMBL" id="MFL0193983.1"/>
    </source>
</evidence>
<feature type="transmembrane region" description="Helical" evidence="1">
    <location>
        <begin position="137"/>
        <end position="161"/>
    </location>
</feature>
<feature type="transmembrane region" description="Helical" evidence="1">
    <location>
        <begin position="348"/>
        <end position="368"/>
    </location>
</feature>
<feature type="transmembrane region" description="Helical" evidence="1">
    <location>
        <begin position="66"/>
        <end position="82"/>
    </location>
</feature>
<feature type="transmembrane region" description="Helical" evidence="1">
    <location>
        <begin position="494"/>
        <end position="512"/>
    </location>
</feature>
<evidence type="ECO:0000313" key="3">
    <source>
        <dbReference type="Proteomes" id="UP001623660"/>
    </source>
</evidence>
<keyword evidence="1" id="KW-0472">Membrane</keyword>
<dbReference type="Proteomes" id="UP001623660">
    <property type="component" value="Unassembled WGS sequence"/>
</dbReference>
<evidence type="ECO:0000256" key="1">
    <source>
        <dbReference type="SAM" id="Phobius"/>
    </source>
</evidence>
<dbReference type="EMBL" id="JBJHZX010000001">
    <property type="protein sequence ID" value="MFL0193983.1"/>
    <property type="molecule type" value="Genomic_DNA"/>
</dbReference>
<feature type="transmembrane region" description="Helical" evidence="1">
    <location>
        <begin position="380"/>
        <end position="398"/>
    </location>
</feature>
<keyword evidence="1" id="KW-0812">Transmembrane</keyword>
<evidence type="ECO:0008006" key="4">
    <source>
        <dbReference type="Google" id="ProtNLM"/>
    </source>
</evidence>
<feature type="transmembrane region" description="Helical" evidence="1">
    <location>
        <begin position="88"/>
        <end position="116"/>
    </location>
</feature>
<dbReference type="RefSeq" id="WP_406790108.1">
    <property type="nucleotide sequence ID" value="NZ_JBJHZX010000001.1"/>
</dbReference>
<feature type="transmembrane region" description="Helical" evidence="1">
    <location>
        <begin position="167"/>
        <end position="193"/>
    </location>
</feature>
<comment type="caution">
    <text evidence="2">The sequence shown here is derived from an EMBL/GenBank/DDBJ whole genome shotgun (WGS) entry which is preliminary data.</text>
</comment>
<feature type="transmembrane region" description="Helical" evidence="1">
    <location>
        <begin position="457"/>
        <end position="474"/>
    </location>
</feature>
<feature type="transmembrane region" description="Helical" evidence="1">
    <location>
        <begin position="429"/>
        <end position="451"/>
    </location>
</feature>
<feature type="transmembrane region" description="Helical" evidence="1">
    <location>
        <begin position="263"/>
        <end position="286"/>
    </location>
</feature>
<protein>
    <recommendedName>
        <fullName evidence="4">ABC transporter permease</fullName>
    </recommendedName>
</protein>
<reference evidence="2 3" key="1">
    <citation type="submission" date="2024-11" db="EMBL/GenBank/DDBJ databases">
        <authorList>
            <person name="Heng Y.C."/>
            <person name="Lim A.C.H."/>
            <person name="Lee J.K.Y."/>
            <person name="Kittelmann S."/>
        </authorList>
    </citation>
    <scope>NUCLEOTIDE SEQUENCE [LARGE SCALE GENOMIC DNA]</scope>
    <source>
        <strain evidence="2 3">WILCCON 0269</strain>
    </source>
</reference>
<name>A0ABW8SEJ3_9CLOT</name>
<keyword evidence="1" id="KW-1133">Transmembrane helix</keyword>
<accession>A0ABW8SEJ3</accession>
<sequence>MKDFKALKFLDKFQSVFEKYGVDYTIMRKILQMKLLIDGRRVPTILKNSSKKKNENDNENNFKKSLLFYVIIGIVMVPFVVMDKNFMFQMSFVFGILMFMLMTSLISDFSSVLLDIRDKNIIYSKPVDNKTLNTAKIIHIFIYMFLITISISGAALVVALIKQGLLFFLIFFIEIILSNLFIVIITALLYLLILKFFDGEKLKDIINYVQIILSITITLGYQLIVRLFSIVDLKAILTPKWWQYFLPPVWFAAPFELILKHNYNYFIVMFSILALIVPIISIIIYVKLMPTFEKSLQKLNNNSVRGKKVKGKLGAALSSIVCSNREEKVFFEFASYMIKNEREFKLKVYPSLGFSLILPFIFIFNNIGYESLSSVASSKMYLNLYFCALILPSVVMMMKYSVNYRGAWIYKAIPIENTASIFKGTLKALIVKLMLPVYVLESILFIFIFGIRIIPDVFVLFLNILLFTVICFKLMKKSLPFSEKIQVSPQGEGLVAILLMILLGALAGIHYFCTFVNYGIYAYLIILIMLVTVSWKKAFNVSL</sequence>
<gene>
    <name evidence="2" type="ORF">ACJDU8_00030</name>
</gene>
<feature type="transmembrane region" description="Helical" evidence="1">
    <location>
        <begin position="518"/>
        <end position="535"/>
    </location>
</feature>
<keyword evidence="3" id="KW-1185">Reference proteome</keyword>